<reference evidence="1" key="1">
    <citation type="journal article" date="2021" name="Proc. Natl. Acad. Sci. U.S.A.">
        <title>A Catalog of Tens of Thousands of Viruses from Human Metagenomes Reveals Hidden Associations with Chronic Diseases.</title>
        <authorList>
            <person name="Tisza M.J."/>
            <person name="Buck C.B."/>
        </authorList>
    </citation>
    <scope>NUCLEOTIDE SEQUENCE</scope>
    <source>
        <strain evidence="1">CtZih56</strain>
    </source>
</reference>
<name>A0A8S5SGH3_9CAUD</name>
<protein>
    <submittedName>
        <fullName evidence="1">Stabilization protein</fullName>
    </submittedName>
</protein>
<evidence type="ECO:0000313" key="1">
    <source>
        <dbReference type="EMBL" id="DAF49730.1"/>
    </source>
</evidence>
<accession>A0A8S5SGH3</accession>
<proteinExistence type="predicted"/>
<sequence>MLPELNAQMQSRDSQVSAFLGIHYGEGPSMGQAEETQNLSTARFPALCTREGRAQEGTWTNATGIYYRGGLLTVAGSKLYFDGTEIGDITPGEKQFATVNSKIVIFPDKVMVDSVDKTITRLEASAEIAAGLAEVVAGAEGSSTGKTIKVHMGNYQAAVVGSGNLGGNDPDHLKNWHTWEHPFYSVQSVSVNKETGEVTISKSSTGKSAGDISRGDLVYNTSLGIDGVTKWAKITQIYHKIYVNKVTDEYGYDYDIYGVVGSSTPFAGMDDLGFKAGDTVEITGCTTHPENNKTITIRELGTVVEGGETLYTMTFDPDTLTAGVESGTVSIRRKVPALSLICESGNRLWGVEGNTIFGSALGDPTNFYTYDGLDTDSFAVAVASDGAFTAVVPYGSSVLFFKEEVLHKLLGDYPSNYQLYDSKIPGVKRESSGSVCRINEVVYYHGLEGVYQYAGGTPKLISQDFGPRRYEKACAGALGDRYYISMKDLRTAAWGMWVYDIQNRLWVREDGTHAAGFASGNGKLWYLDGDGTKVMCATPDTSAEVVAWSVTLDRFDERLRSRNAFVRLVLRAEVVESTGWLQVEVSTDKGPWRLIYPRKEHWTGVCVIPIIFPWCDGLRIRISGQGKVMLHSITRETGQ</sequence>
<dbReference type="EMBL" id="BK032586">
    <property type="protein sequence ID" value="DAF49730.1"/>
    <property type="molecule type" value="Genomic_DNA"/>
</dbReference>
<organism evidence="1">
    <name type="scientific">Podoviridae sp. ctZih56</name>
    <dbReference type="NCBI Taxonomy" id="2827741"/>
    <lineage>
        <taxon>Viruses</taxon>
        <taxon>Duplodnaviria</taxon>
        <taxon>Heunggongvirae</taxon>
        <taxon>Uroviricota</taxon>
        <taxon>Caudoviricetes</taxon>
    </lineage>
</organism>